<protein>
    <submittedName>
        <fullName evidence="2">Heterokaryon incompatibility</fullName>
    </submittedName>
</protein>
<accession>A0A194XHX2</accession>
<evidence type="ECO:0000313" key="3">
    <source>
        <dbReference type="Proteomes" id="UP000070700"/>
    </source>
</evidence>
<dbReference type="InterPro" id="IPR052895">
    <property type="entry name" value="HetReg/Transcr_Mod"/>
</dbReference>
<dbReference type="GeneID" id="28817976"/>
<proteinExistence type="predicted"/>
<dbReference type="InterPro" id="IPR010730">
    <property type="entry name" value="HET"/>
</dbReference>
<dbReference type="RefSeq" id="XP_018074113.1">
    <property type="nucleotide sequence ID" value="XM_018208250.1"/>
</dbReference>
<evidence type="ECO:0000313" key="2">
    <source>
        <dbReference type="EMBL" id="KUJ19758.1"/>
    </source>
</evidence>
<dbReference type="PANTHER" id="PTHR24148">
    <property type="entry name" value="ANKYRIN REPEAT DOMAIN-CONTAINING PROTEIN 39 HOMOLOG-RELATED"/>
    <property type="match status" value="1"/>
</dbReference>
<dbReference type="AlphaFoldDB" id="A0A194XHX2"/>
<reference evidence="2 3" key="1">
    <citation type="submission" date="2015-10" db="EMBL/GenBank/DDBJ databases">
        <title>Full genome of DAOMC 229536 Phialocephala scopiformis, a fungal endophyte of spruce producing the potent anti-insectan compound rugulosin.</title>
        <authorList>
            <consortium name="DOE Joint Genome Institute"/>
            <person name="Walker A.K."/>
            <person name="Frasz S.L."/>
            <person name="Seifert K.A."/>
            <person name="Miller J.D."/>
            <person name="Mondo S.J."/>
            <person name="Labutti K."/>
            <person name="Lipzen A."/>
            <person name="Dockter R."/>
            <person name="Kennedy M."/>
            <person name="Grigoriev I.V."/>
            <person name="Spatafora J.W."/>
        </authorList>
    </citation>
    <scope>NUCLEOTIDE SEQUENCE [LARGE SCALE GENOMIC DNA]</scope>
    <source>
        <strain evidence="2 3">CBS 120377</strain>
    </source>
</reference>
<dbReference type="Pfam" id="PF06985">
    <property type="entry name" value="HET"/>
    <property type="match status" value="1"/>
</dbReference>
<keyword evidence="3" id="KW-1185">Reference proteome</keyword>
<gene>
    <name evidence="2" type="ORF">LY89DRAFT_546407</name>
</gene>
<dbReference type="Proteomes" id="UP000070700">
    <property type="component" value="Unassembled WGS sequence"/>
</dbReference>
<evidence type="ECO:0000259" key="1">
    <source>
        <dbReference type="Pfam" id="PF06985"/>
    </source>
</evidence>
<dbReference type="EMBL" id="KQ947410">
    <property type="protein sequence ID" value="KUJ19758.1"/>
    <property type="molecule type" value="Genomic_DNA"/>
</dbReference>
<dbReference type="OrthoDB" id="3556254at2759"/>
<feature type="domain" description="Heterokaryon incompatibility" evidence="1">
    <location>
        <begin position="21"/>
        <end position="149"/>
    </location>
</feature>
<dbReference type="STRING" id="149040.A0A194XHX2"/>
<sequence>SFEDPIRRELLTQELDTAEDYEPISYAWGDPTMSHEIMCNDCSLFITKNLFQALRRFRGTQPRFLWADGICINQSDEAEKSSQVSFMSRIYEKGYQTLIWLGEDDEHDGWAMSASATSNLISWQELDGLHCLSHLFRRPWFSRIWVINEVGLSK</sequence>
<dbReference type="PANTHER" id="PTHR24148:SF64">
    <property type="entry name" value="HETEROKARYON INCOMPATIBILITY DOMAIN-CONTAINING PROTEIN"/>
    <property type="match status" value="1"/>
</dbReference>
<organism evidence="2 3">
    <name type="scientific">Mollisia scopiformis</name>
    <name type="common">Conifer needle endophyte fungus</name>
    <name type="synonym">Phialocephala scopiformis</name>
    <dbReference type="NCBI Taxonomy" id="149040"/>
    <lineage>
        <taxon>Eukaryota</taxon>
        <taxon>Fungi</taxon>
        <taxon>Dikarya</taxon>
        <taxon>Ascomycota</taxon>
        <taxon>Pezizomycotina</taxon>
        <taxon>Leotiomycetes</taxon>
        <taxon>Helotiales</taxon>
        <taxon>Mollisiaceae</taxon>
        <taxon>Mollisia</taxon>
    </lineage>
</organism>
<name>A0A194XHX2_MOLSC</name>
<feature type="non-terminal residue" evidence="2">
    <location>
        <position position="154"/>
    </location>
</feature>
<dbReference type="InParanoid" id="A0A194XHX2"/>
<feature type="non-terminal residue" evidence="2">
    <location>
        <position position="1"/>
    </location>
</feature>
<dbReference type="KEGG" id="psco:LY89DRAFT_546407"/>